<organism evidence="2 3">
    <name type="scientific">Helicobacter mastomyrinus</name>
    <dbReference type="NCBI Taxonomy" id="287948"/>
    <lineage>
        <taxon>Bacteria</taxon>
        <taxon>Pseudomonadati</taxon>
        <taxon>Campylobacterota</taxon>
        <taxon>Epsilonproteobacteria</taxon>
        <taxon>Campylobacterales</taxon>
        <taxon>Helicobacteraceae</taxon>
        <taxon>Helicobacter</taxon>
    </lineage>
</organism>
<dbReference type="Proteomes" id="UP001434737">
    <property type="component" value="Chromosome"/>
</dbReference>
<dbReference type="RefSeq" id="WP_343353011.1">
    <property type="nucleotide sequence ID" value="NZ_CP145316.1"/>
</dbReference>
<keyword evidence="1" id="KW-0472">Membrane</keyword>
<proteinExistence type="predicted"/>
<accession>A0ABZ3F592</accession>
<keyword evidence="1" id="KW-1133">Transmembrane helix</keyword>
<evidence type="ECO:0000313" key="3">
    <source>
        <dbReference type="Proteomes" id="UP001434737"/>
    </source>
</evidence>
<gene>
    <name evidence="2" type="ORF">V3I05_06550</name>
</gene>
<evidence type="ECO:0000313" key="2">
    <source>
        <dbReference type="EMBL" id="XAM17343.1"/>
    </source>
</evidence>
<name>A0ABZ3F592_9HELI</name>
<dbReference type="EMBL" id="CP145316">
    <property type="protein sequence ID" value="XAM17343.1"/>
    <property type="molecule type" value="Genomic_DNA"/>
</dbReference>
<evidence type="ECO:0000256" key="1">
    <source>
        <dbReference type="SAM" id="Phobius"/>
    </source>
</evidence>
<keyword evidence="3" id="KW-1185">Reference proteome</keyword>
<reference evidence="2 3" key="1">
    <citation type="submission" date="2024-02" db="EMBL/GenBank/DDBJ databases">
        <title>Genome and pathogenicity analysis of Helicobacter mastomyrinus isolated from mice.</title>
        <authorList>
            <person name="Zhu L."/>
        </authorList>
    </citation>
    <scope>NUCLEOTIDE SEQUENCE [LARGE SCALE GENOMIC DNA]</scope>
    <source>
        <strain evidence="2 3">Hm-17</strain>
    </source>
</reference>
<sequence>MKKILKTFKILSFIIIPPLIVFIYFFGWGWLVPYELQPSYWEARKLANLKDCKGYERYSQEREKDYNTMLAYFGYKNLDELFKEKPEHYKDNPHHKKYGLSKWYNDRIWIFFNINFIPNEEVSRDNIDTISWSVYWLTKKYGIQQESIASLSLERYEKDELISNDKCKE</sequence>
<protein>
    <submittedName>
        <fullName evidence="2">Uncharacterized protein</fullName>
    </submittedName>
</protein>
<feature type="transmembrane region" description="Helical" evidence="1">
    <location>
        <begin position="12"/>
        <end position="31"/>
    </location>
</feature>
<keyword evidence="1" id="KW-0812">Transmembrane</keyword>